<protein>
    <recommendedName>
        <fullName evidence="4">Glucokinase</fullName>
    </recommendedName>
</protein>
<evidence type="ECO:0000313" key="3">
    <source>
        <dbReference type="Proteomes" id="UP000191663"/>
    </source>
</evidence>
<evidence type="ECO:0008006" key="4">
    <source>
        <dbReference type="Google" id="ProtNLM"/>
    </source>
</evidence>
<dbReference type="PANTHER" id="PTHR18964">
    <property type="entry name" value="ROK (REPRESSOR, ORF, KINASE) FAMILY"/>
    <property type="match status" value="1"/>
</dbReference>
<dbReference type="PANTHER" id="PTHR18964:SF149">
    <property type="entry name" value="BIFUNCTIONAL UDP-N-ACETYLGLUCOSAMINE 2-EPIMERASE_N-ACETYLMANNOSAMINE KINASE"/>
    <property type="match status" value="1"/>
</dbReference>
<dbReference type="InterPro" id="IPR049874">
    <property type="entry name" value="ROK_cs"/>
</dbReference>
<dbReference type="Pfam" id="PF00480">
    <property type="entry name" value="ROK"/>
    <property type="match status" value="1"/>
</dbReference>
<gene>
    <name evidence="2" type="ORF">BXT86_04115</name>
</gene>
<dbReference type="Proteomes" id="UP000191663">
    <property type="component" value="Unassembled WGS sequence"/>
</dbReference>
<evidence type="ECO:0000313" key="2">
    <source>
        <dbReference type="EMBL" id="OPX17888.1"/>
    </source>
</evidence>
<dbReference type="EMBL" id="MUKB01000066">
    <property type="protein sequence ID" value="OPX17888.1"/>
    <property type="molecule type" value="Genomic_DNA"/>
</dbReference>
<dbReference type="Gene3D" id="3.30.420.40">
    <property type="match status" value="2"/>
</dbReference>
<organism evidence="2 3">
    <name type="scientific">candidate division WOR-3 bacterium 4484_100</name>
    <dbReference type="NCBI Taxonomy" id="1936077"/>
    <lineage>
        <taxon>Bacteria</taxon>
        <taxon>Bacteria division WOR-3</taxon>
    </lineage>
</organism>
<dbReference type="InterPro" id="IPR043129">
    <property type="entry name" value="ATPase_NBD"/>
</dbReference>
<proteinExistence type="inferred from homology"/>
<comment type="caution">
    <text evidence="2">The sequence shown here is derived from an EMBL/GenBank/DDBJ whole genome shotgun (WGS) entry which is preliminary data.</text>
</comment>
<reference evidence="3" key="1">
    <citation type="submission" date="2017-01" db="EMBL/GenBank/DDBJ databases">
        <title>Novel pathways for hydrocarbon cycling and metabolic interdependencies in hydrothermal sediment communities.</title>
        <authorList>
            <person name="Dombrowski N."/>
            <person name="Seitz K."/>
            <person name="Teske A."/>
            <person name="Baker B."/>
        </authorList>
    </citation>
    <scope>NUCLEOTIDE SEQUENCE [LARGE SCALE GENOMIC DNA]</scope>
</reference>
<dbReference type="PROSITE" id="PS01125">
    <property type="entry name" value="ROK"/>
    <property type="match status" value="1"/>
</dbReference>
<sequence>MKIVGVDIGGTNIKSALVVNGRVKGLKVIPTYSNRGPEGSIAQIIKAIEPLIKEGEGIGIGIAGLIDSKLGVVRTSPNLKGWNGIPLVKILTRKFRMPVKIINDVDAICLGEWYYGVARGYKNVFLFTIGTGVGGAAICEGKLVLGANGYAGELGHTIINFNGPKCACGNYGCLERYVGARYIVRYARRLIKKRASRLSRYKELSPAIIAQEAKRGDTVAKQVFARVGFYLGIGITNIIALFDPDLIVISGGISRAGRVLFTPIRKTVQQRLLGEKFRHYKIVASSLGDEAGILGASLLFNKKVCPA</sequence>
<evidence type="ECO:0000256" key="1">
    <source>
        <dbReference type="ARBA" id="ARBA00006479"/>
    </source>
</evidence>
<dbReference type="InterPro" id="IPR000600">
    <property type="entry name" value="ROK"/>
</dbReference>
<comment type="similarity">
    <text evidence="1">Belongs to the ROK (NagC/XylR) family.</text>
</comment>
<name>A0A1V4QEW5_UNCW3</name>
<accession>A0A1V4QEW5</accession>
<dbReference type="AlphaFoldDB" id="A0A1V4QEW5"/>
<dbReference type="SUPFAM" id="SSF53067">
    <property type="entry name" value="Actin-like ATPase domain"/>
    <property type="match status" value="1"/>
</dbReference>